<dbReference type="SUPFAM" id="SSF101478">
    <property type="entry name" value="ADP-ribosylglycohydrolase"/>
    <property type="match status" value="1"/>
</dbReference>
<dbReference type="AlphaFoldDB" id="A0A1G9ID68"/>
<dbReference type="OrthoDB" id="9761704at2"/>
<dbReference type="GO" id="GO:0016787">
    <property type="term" value="F:hydrolase activity"/>
    <property type="evidence" value="ECO:0007669"/>
    <property type="project" value="UniProtKB-KW"/>
</dbReference>
<dbReference type="STRING" id="563176.SAMN04488090_0434"/>
<accession>A0A1G9ID68</accession>
<proteinExistence type="predicted"/>
<dbReference type="InterPro" id="IPR036705">
    <property type="entry name" value="Ribosyl_crysJ1_sf"/>
</dbReference>
<keyword evidence="1" id="KW-0378">Hydrolase</keyword>
<dbReference type="RefSeq" id="WP_093197111.1">
    <property type="nucleotide sequence ID" value="NZ_FNGS01000001.1"/>
</dbReference>
<name>A0A1G9ID68_9BACT</name>
<dbReference type="EMBL" id="FNGS01000001">
    <property type="protein sequence ID" value="SDL23180.1"/>
    <property type="molecule type" value="Genomic_DNA"/>
</dbReference>
<protein>
    <submittedName>
        <fullName evidence="1">ADP-ribosylglycohydrolase</fullName>
    </submittedName>
</protein>
<dbReference type="Pfam" id="PF03747">
    <property type="entry name" value="ADP_ribosyl_GH"/>
    <property type="match status" value="1"/>
</dbReference>
<dbReference type="InterPro" id="IPR005502">
    <property type="entry name" value="Ribosyl_crysJ1"/>
</dbReference>
<gene>
    <name evidence="1" type="ORF">SAMN04488090_0434</name>
</gene>
<dbReference type="Proteomes" id="UP000198901">
    <property type="component" value="Unassembled WGS sequence"/>
</dbReference>
<organism evidence="1 2">
    <name type="scientific">Siphonobacter aquaeclarae</name>
    <dbReference type="NCBI Taxonomy" id="563176"/>
    <lineage>
        <taxon>Bacteria</taxon>
        <taxon>Pseudomonadati</taxon>
        <taxon>Bacteroidota</taxon>
        <taxon>Cytophagia</taxon>
        <taxon>Cytophagales</taxon>
        <taxon>Cytophagaceae</taxon>
        <taxon>Siphonobacter</taxon>
    </lineage>
</organism>
<dbReference type="Gene3D" id="1.10.4080.10">
    <property type="entry name" value="ADP-ribosylation/Crystallin J1"/>
    <property type="match status" value="1"/>
</dbReference>
<sequence length="505" mass="56965">MNRLLLLVLFFAGQVARSQTLTLSHDRLLDKIKGGWAGQTIGVTYGWPTEFVHMGTFIPDYQPIHWDKGYVSRAMTEFPGLFDDLYMDLTFVETFRRLGLEAPADSFAVAYARKDYELWHANQAGRYNVRQGLRPPASGHWLNNPHADDIDFQIEADFAGLMSPGMPRAAAAVCDKIGRIMNSGDGYYGGLYVATLYALAFTDRPIPALVREALKAIPRQSTFYQCISDAIRWHDRFPNDWKRAWFELQRRWAEDTGCPDGVFHPLDIDAKMNAAYVVLGLLYGKGDIGRTLDISTRMGQDSDCNPSTAAGILGTLIGYSHIPERWLAPVQEAEHRVFSHTSLCLRDAYDLSYRQALEHIRLNGGIVSEKTVRIPWKPPVPAPLEVNFAGHIPLRKNWLGVGIEKEYTFETGKGIGFVLRGYVRKKQNGIADRPVRAALYVDGTKVEEAVFPTGVNDRRTELFWRYQLDDKPHTVRIVVLNPDPGYDLYASECLLYGKTGLNSVR</sequence>
<reference evidence="1 2" key="1">
    <citation type="submission" date="2016-10" db="EMBL/GenBank/DDBJ databases">
        <authorList>
            <person name="de Groot N.N."/>
        </authorList>
    </citation>
    <scope>NUCLEOTIDE SEQUENCE [LARGE SCALE GENOMIC DNA]</scope>
    <source>
        <strain evidence="1 2">DSM 21668</strain>
    </source>
</reference>
<evidence type="ECO:0000313" key="2">
    <source>
        <dbReference type="Proteomes" id="UP000198901"/>
    </source>
</evidence>
<evidence type="ECO:0000313" key="1">
    <source>
        <dbReference type="EMBL" id="SDL23180.1"/>
    </source>
</evidence>
<keyword evidence="2" id="KW-1185">Reference proteome</keyword>